<accession>G5JLI9</accession>
<dbReference type="PROSITE" id="PS50928">
    <property type="entry name" value="ABC_TM1"/>
    <property type="match status" value="1"/>
</dbReference>
<proteinExistence type="inferred from homology"/>
<dbReference type="GO" id="GO:0015675">
    <property type="term" value="P:nickel cation transport"/>
    <property type="evidence" value="ECO:0007669"/>
    <property type="project" value="UniProtKB-KW"/>
</dbReference>
<dbReference type="OrthoDB" id="9785113at2"/>
<keyword evidence="7 8" id="KW-0472">Membrane</keyword>
<evidence type="ECO:0000313" key="11">
    <source>
        <dbReference type="EMBL" id="EHJ06954.1"/>
    </source>
</evidence>
<keyword evidence="12" id="KW-1185">Reference proteome</keyword>
<feature type="transmembrane region" description="Helical" evidence="8">
    <location>
        <begin position="275"/>
        <end position="296"/>
    </location>
</feature>
<dbReference type="CDD" id="cd06261">
    <property type="entry name" value="TM_PBP2"/>
    <property type="match status" value="1"/>
</dbReference>
<keyword evidence="9" id="KW-0592">Phosphate transport</keyword>
<dbReference type="NCBIfam" id="TIGR02138">
    <property type="entry name" value="phosphate_pstC"/>
    <property type="match status" value="1"/>
</dbReference>
<evidence type="ECO:0000256" key="8">
    <source>
        <dbReference type="RuleBase" id="RU363032"/>
    </source>
</evidence>
<dbReference type="InterPro" id="IPR035906">
    <property type="entry name" value="MetI-like_sf"/>
</dbReference>
<gene>
    <name evidence="11" type="ORF">SS7213T_11780</name>
</gene>
<feature type="domain" description="ABC transmembrane type-1" evidence="10">
    <location>
        <begin position="85"/>
        <end position="297"/>
    </location>
</feature>
<evidence type="ECO:0000256" key="5">
    <source>
        <dbReference type="ARBA" id="ARBA00022989"/>
    </source>
</evidence>
<keyword evidence="4 8" id="KW-0812">Transmembrane</keyword>
<dbReference type="AlphaFoldDB" id="G5JLI9"/>
<keyword evidence="6" id="KW-0406">Ion transport</keyword>
<comment type="similarity">
    <text evidence="9">Belongs to the binding-protein-dependent transport system permease family. CysTW subfamily.</text>
</comment>
<comment type="subcellular location">
    <subcellularLocation>
        <location evidence="8">Cell membrane</location>
        <topology evidence="8">Multi-pass membrane protein</topology>
    </subcellularLocation>
    <subcellularLocation>
        <location evidence="1">Membrane</location>
        <topology evidence="1">Multi-pass membrane protein</topology>
    </subcellularLocation>
</comment>
<keyword evidence="9" id="KW-1003">Cell membrane</keyword>
<sequence length="308" mass="33166">MTSSTNIKTLINEHNNKNRKYSDKIVPIILALISGVAILTTLGILFTLLTETITFFTRVPISEFLFSTTWNPTGSNPQFGIWELIIGTLKITLVATIFAVPIGLGAAIYLSEYASDKARRIIKPILEILAGIPTIVFGFFALTFVTPILRAIIPNLGEFNALSPGLVVGVMIIPLITSLSEDAMASVPNKIREGAYGLGATKFEVATKVVLPAATSGIVASIVLAISRAIGETMIVSLAAGSSPTSSFSLTTSIQTMTGYIVEIATGDATFGSDIYYSIYAVGFTLFIFTLVMNLLSQWIAKRFREEY</sequence>
<feature type="transmembrane region" description="Helical" evidence="8">
    <location>
        <begin position="84"/>
        <end position="110"/>
    </location>
</feature>
<dbReference type="EMBL" id="AEUN01000526">
    <property type="protein sequence ID" value="EHJ06954.1"/>
    <property type="molecule type" value="Genomic_DNA"/>
</dbReference>
<evidence type="ECO:0000256" key="7">
    <source>
        <dbReference type="ARBA" id="ARBA00023136"/>
    </source>
</evidence>
<organism evidence="11 12">
    <name type="scientific">Staphylococcus simiae CCM 7213 = CCUG 51256</name>
    <dbReference type="NCBI Taxonomy" id="911238"/>
    <lineage>
        <taxon>Bacteria</taxon>
        <taxon>Bacillati</taxon>
        <taxon>Bacillota</taxon>
        <taxon>Bacilli</taxon>
        <taxon>Bacillales</taxon>
        <taxon>Staphylococcaceae</taxon>
        <taxon>Staphylococcus</taxon>
    </lineage>
</organism>
<dbReference type="RefSeq" id="WP_002465039.1">
    <property type="nucleotide sequence ID" value="NZ_AEUN01000526.1"/>
</dbReference>
<feature type="transmembrane region" description="Helical" evidence="8">
    <location>
        <begin position="159"/>
        <end position="180"/>
    </location>
</feature>
<dbReference type="Gene3D" id="1.10.3720.10">
    <property type="entry name" value="MetI-like"/>
    <property type="match status" value="1"/>
</dbReference>
<evidence type="ECO:0000313" key="12">
    <source>
        <dbReference type="Proteomes" id="UP000005413"/>
    </source>
</evidence>
<dbReference type="Pfam" id="PF00528">
    <property type="entry name" value="BPD_transp_1"/>
    <property type="match status" value="1"/>
</dbReference>
<dbReference type="GO" id="GO:0005886">
    <property type="term" value="C:plasma membrane"/>
    <property type="evidence" value="ECO:0007669"/>
    <property type="project" value="UniProtKB-SubCell"/>
</dbReference>
<dbReference type="PANTHER" id="PTHR42727">
    <property type="entry name" value="PHOSPHATE TRANSPORT SYSTEM PERMEASE PROTEIN"/>
    <property type="match status" value="1"/>
</dbReference>
<keyword evidence="3" id="KW-0533">Nickel</keyword>
<comment type="caution">
    <text evidence="11">The sequence shown here is derived from an EMBL/GenBank/DDBJ whole genome shotgun (WGS) entry which is preliminary data.</text>
</comment>
<dbReference type="InterPro" id="IPR000515">
    <property type="entry name" value="MetI-like"/>
</dbReference>
<keyword evidence="5 8" id="KW-1133">Transmembrane helix</keyword>
<evidence type="ECO:0000259" key="10">
    <source>
        <dbReference type="PROSITE" id="PS50928"/>
    </source>
</evidence>
<reference evidence="11 12" key="1">
    <citation type="journal article" date="2012" name="BMC Genomics">
        <title>Comparative genomic analysis of the genus Staphylococcus including Staphylococcus aureus and its newly described sister species Staphylococcus simiae.</title>
        <authorList>
            <person name="Suzuki H."/>
            <person name="Lefebure T."/>
            <person name="Pavinski Bitar P."/>
            <person name="Stanhope M.J."/>
        </authorList>
    </citation>
    <scope>NUCLEOTIDE SEQUENCE [LARGE SCALE GENOMIC DNA]</scope>
    <source>
        <strain evidence="11 12">CCM 7213</strain>
    </source>
</reference>
<evidence type="ECO:0000256" key="4">
    <source>
        <dbReference type="ARBA" id="ARBA00022692"/>
    </source>
</evidence>
<feature type="transmembrane region" description="Helical" evidence="8">
    <location>
        <begin position="130"/>
        <end position="153"/>
    </location>
</feature>
<dbReference type="GO" id="GO:0006817">
    <property type="term" value="P:phosphate ion transport"/>
    <property type="evidence" value="ECO:0007669"/>
    <property type="project" value="UniProtKB-KW"/>
</dbReference>
<keyword evidence="6" id="KW-0921">Nickel transport</keyword>
<protein>
    <recommendedName>
        <fullName evidence="9">Phosphate transport system permease protein</fullName>
    </recommendedName>
</protein>
<dbReference type="GO" id="GO:0005315">
    <property type="term" value="F:phosphate transmembrane transporter activity"/>
    <property type="evidence" value="ECO:0007669"/>
    <property type="project" value="InterPro"/>
</dbReference>
<evidence type="ECO:0000256" key="1">
    <source>
        <dbReference type="ARBA" id="ARBA00004141"/>
    </source>
</evidence>
<evidence type="ECO:0000256" key="6">
    <source>
        <dbReference type="ARBA" id="ARBA00023112"/>
    </source>
</evidence>
<feature type="transmembrane region" description="Helical" evidence="8">
    <location>
        <begin position="25"/>
        <end position="49"/>
    </location>
</feature>
<dbReference type="Proteomes" id="UP000005413">
    <property type="component" value="Unassembled WGS sequence"/>
</dbReference>
<dbReference type="PANTHER" id="PTHR42727:SF1">
    <property type="entry name" value="PHOSPHATE TRANSPORT SYSTEM PERMEASE"/>
    <property type="match status" value="1"/>
</dbReference>
<dbReference type="InterPro" id="IPR011864">
    <property type="entry name" value="Phosphate_PstC"/>
</dbReference>
<name>G5JLI9_9STAP</name>
<dbReference type="PATRIC" id="fig|911238.3.peg.2080"/>
<evidence type="ECO:0000256" key="2">
    <source>
        <dbReference type="ARBA" id="ARBA00022448"/>
    </source>
</evidence>
<evidence type="ECO:0000256" key="3">
    <source>
        <dbReference type="ARBA" id="ARBA00022596"/>
    </source>
</evidence>
<comment type="function">
    <text evidence="9">Part of the binding-protein-dependent transport system for phosphate; probably responsible for the translocation of the substrate across the membrane.</text>
</comment>
<keyword evidence="2 8" id="KW-0813">Transport</keyword>
<evidence type="ECO:0000256" key="9">
    <source>
        <dbReference type="RuleBase" id="RU363054"/>
    </source>
</evidence>
<dbReference type="SUPFAM" id="SSF161098">
    <property type="entry name" value="MetI-like"/>
    <property type="match status" value="1"/>
</dbReference>
<feature type="transmembrane region" description="Helical" evidence="8">
    <location>
        <begin position="209"/>
        <end position="230"/>
    </location>
</feature>